<protein>
    <recommendedName>
        <fullName evidence="3">Diacetyl reductase [(S)-acetoin forming]</fullName>
        <ecNumber evidence="2">1.1.1.304</ecNumber>
    </recommendedName>
    <alternativeName>
        <fullName evidence="6">Acetoin(diacetyl) reductase</fullName>
    </alternativeName>
    <alternativeName>
        <fullName evidence="7">Meso-2,3-butanediol dehydrogenase</fullName>
    </alternativeName>
</protein>
<feature type="binding site" evidence="10">
    <location>
        <begin position="79"/>
        <end position="81"/>
    </location>
    <ligand>
        <name>NAD(+)</name>
        <dbReference type="ChEBI" id="CHEBI:57540"/>
    </ligand>
</feature>
<evidence type="ECO:0000256" key="5">
    <source>
        <dbReference type="ARBA" id="ARBA00023027"/>
    </source>
</evidence>
<dbReference type="SUPFAM" id="SSF51735">
    <property type="entry name" value="NAD(P)-binding Rossmann-fold domains"/>
    <property type="match status" value="1"/>
</dbReference>
<feature type="binding site" evidence="10">
    <location>
        <position position="219"/>
    </location>
    <ligand>
        <name>NAD(+)</name>
        <dbReference type="ChEBI" id="CHEBI:57540"/>
    </ligand>
</feature>
<evidence type="ECO:0000256" key="11">
    <source>
        <dbReference type="RuleBase" id="RU000363"/>
    </source>
</evidence>
<proteinExistence type="inferred from homology"/>
<dbReference type="FunFam" id="3.40.50.720:FF:000084">
    <property type="entry name" value="Short-chain dehydrogenase reductase"/>
    <property type="match status" value="1"/>
</dbReference>
<comment type="similarity">
    <text evidence="1 11">Belongs to the short-chain dehydrogenases/reductases (SDR) family.</text>
</comment>
<evidence type="ECO:0000256" key="4">
    <source>
        <dbReference type="ARBA" id="ARBA00023002"/>
    </source>
</evidence>
<evidence type="ECO:0000313" key="14">
    <source>
        <dbReference type="Proteomes" id="UP000502345"/>
    </source>
</evidence>
<feature type="binding site" evidence="10">
    <location>
        <position position="223"/>
    </location>
    <ligand>
        <name>NAD(+)</name>
        <dbReference type="ChEBI" id="CHEBI:57540"/>
    </ligand>
</feature>
<name>A0A6G9CMA3_RHOER</name>
<dbReference type="GO" id="GO:0052588">
    <property type="term" value="F:diacetyl reductase ((S)-acetoin forming) (NAD+) activity"/>
    <property type="evidence" value="ECO:0007669"/>
    <property type="project" value="UniProtKB-EC"/>
</dbReference>
<evidence type="ECO:0000256" key="10">
    <source>
        <dbReference type="PIRSR" id="PIRSR614007-2"/>
    </source>
</evidence>
<reference evidence="13 14" key="1">
    <citation type="submission" date="2020-03" db="EMBL/GenBank/DDBJ databases">
        <title>Screen low temperature-resistant strains for efficient degradation of petroleum hydrocarbons under the low temperature.</title>
        <authorList>
            <person name="Wang Y."/>
            <person name="Chen J."/>
        </authorList>
    </citation>
    <scope>NUCLEOTIDE SEQUENCE [LARGE SCALE GENOMIC DNA]</scope>
    <source>
        <strain evidence="13 14">KB1</strain>
    </source>
</reference>
<dbReference type="EC" id="1.1.1.304" evidence="2"/>
<dbReference type="Proteomes" id="UP000502345">
    <property type="component" value="Chromosome"/>
</dbReference>
<evidence type="ECO:0000256" key="8">
    <source>
        <dbReference type="ARBA" id="ARBA00047315"/>
    </source>
</evidence>
<evidence type="ECO:0000256" key="3">
    <source>
        <dbReference type="ARBA" id="ARBA00016110"/>
    </source>
</evidence>
<dbReference type="InterPro" id="IPR036291">
    <property type="entry name" value="NAD(P)-bd_dom_sf"/>
</dbReference>
<dbReference type="PANTHER" id="PTHR42760">
    <property type="entry name" value="SHORT-CHAIN DEHYDROGENASES/REDUCTASES FAMILY MEMBER"/>
    <property type="match status" value="1"/>
</dbReference>
<dbReference type="GO" id="GO:0045150">
    <property type="term" value="P:acetoin catabolic process"/>
    <property type="evidence" value="ECO:0007669"/>
    <property type="project" value="InterPro"/>
</dbReference>
<dbReference type="InterPro" id="IPR014007">
    <property type="entry name" value="23BDH"/>
</dbReference>
<dbReference type="InterPro" id="IPR020904">
    <property type="entry name" value="Sc_DH/Rdtase_CS"/>
</dbReference>
<feature type="active site" description="Proton acceptor" evidence="9">
    <location>
        <position position="219"/>
    </location>
</feature>
<evidence type="ECO:0000313" key="13">
    <source>
        <dbReference type="EMBL" id="QIP37989.1"/>
    </source>
</evidence>
<dbReference type="PANTHER" id="PTHR42760:SF121">
    <property type="entry name" value="3-OXOACYL-(ACYL-CARRIER-PROTEIN) REDUCTASE"/>
    <property type="match status" value="1"/>
</dbReference>
<dbReference type="NCBIfam" id="TIGR02415">
    <property type="entry name" value="23BDH"/>
    <property type="match status" value="1"/>
</dbReference>
<dbReference type="GO" id="GO:0006633">
    <property type="term" value="P:fatty acid biosynthetic process"/>
    <property type="evidence" value="ECO:0007669"/>
    <property type="project" value="TreeGrafter"/>
</dbReference>
<dbReference type="InterPro" id="IPR057326">
    <property type="entry name" value="KR_dom"/>
</dbReference>
<organism evidence="13 14">
    <name type="scientific">Rhodococcus erythropolis</name>
    <name type="common">Arthrobacter picolinophilus</name>
    <dbReference type="NCBI Taxonomy" id="1833"/>
    <lineage>
        <taxon>Bacteria</taxon>
        <taxon>Bacillati</taxon>
        <taxon>Actinomycetota</taxon>
        <taxon>Actinomycetes</taxon>
        <taxon>Mycobacteriales</taxon>
        <taxon>Nocardiaceae</taxon>
        <taxon>Rhodococcus</taxon>
        <taxon>Rhodococcus erythropolis group</taxon>
    </lineage>
</organism>
<accession>A0A6G9CMA3</accession>
<feature type="binding site" evidence="10">
    <location>
        <begin position="249"/>
        <end position="254"/>
    </location>
    <ligand>
        <name>NAD(+)</name>
        <dbReference type="ChEBI" id="CHEBI:57540"/>
    </ligand>
</feature>
<evidence type="ECO:0000256" key="2">
    <source>
        <dbReference type="ARBA" id="ARBA00012848"/>
    </source>
</evidence>
<dbReference type="SMART" id="SM00822">
    <property type="entry name" value="PKS_KR"/>
    <property type="match status" value="1"/>
</dbReference>
<dbReference type="InterPro" id="IPR002347">
    <property type="entry name" value="SDR_fam"/>
</dbReference>
<dbReference type="GO" id="GO:0048038">
    <property type="term" value="F:quinone binding"/>
    <property type="evidence" value="ECO:0007669"/>
    <property type="project" value="TreeGrafter"/>
</dbReference>
<evidence type="ECO:0000256" key="7">
    <source>
        <dbReference type="ARBA" id="ARBA00031758"/>
    </source>
</evidence>
<dbReference type="Pfam" id="PF00106">
    <property type="entry name" value="adh_short"/>
    <property type="match status" value="1"/>
</dbReference>
<dbReference type="PROSITE" id="PS00061">
    <property type="entry name" value="ADH_SHORT"/>
    <property type="match status" value="1"/>
</dbReference>
<evidence type="ECO:0000256" key="9">
    <source>
        <dbReference type="PIRSR" id="PIRSR614007-1"/>
    </source>
</evidence>
<gene>
    <name evidence="13" type="ORF">G9444_0745</name>
</gene>
<keyword evidence="5 10" id="KW-0520">NAD</keyword>
<evidence type="ECO:0000259" key="12">
    <source>
        <dbReference type="SMART" id="SM00822"/>
    </source>
</evidence>
<feature type="binding site" evidence="10">
    <location>
        <position position="153"/>
    </location>
    <ligand>
        <name>NAD(+)</name>
        <dbReference type="ChEBI" id="CHEBI:57540"/>
    </ligand>
</feature>
<dbReference type="EMBL" id="CP050124">
    <property type="protein sequence ID" value="QIP37989.1"/>
    <property type="molecule type" value="Genomic_DNA"/>
</dbReference>
<feature type="binding site" evidence="10">
    <location>
        <position position="100"/>
    </location>
    <ligand>
        <name>NAD(+)</name>
        <dbReference type="ChEBI" id="CHEBI:57540"/>
    </ligand>
</feature>
<keyword evidence="4" id="KW-0560">Oxidoreductase</keyword>
<feature type="domain" description="Ketoreductase" evidence="12">
    <location>
        <begin position="70"/>
        <end position="250"/>
    </location>
</feature>
<evidence type="ECO:0000256" key="6">
    <source>
        <dbReference type="ARBA" id="ARBA00029989"/>
    </source>
</evidence>
<dbReference type="PRINTS" id="PR00080">
    <property type="entry name" value="SDRFAMILY"/>
</dbReference>
<sequence>MIREVVAQLWNRRAGYREGCRGLQLLSDFPELQHGATLPHCGRRHIQITHRFTTDWFTAYEEICMSITGKVVLVTGAGQGIGRGIALRLAHDGADIALVDLDQTKLDAVADEIRQIGRRATTFIADVSDRAQVHAAVEHAHSELSGFDVIVNNAGIALVGPISDATPEEVSKIWSVNVDGVLWGIQAAAAKFQALGQRGKIINASSIAGHDGFAMLGVYSATKFAVRALTQAAAKEYASDGITVNAYCPGVVGTDMWVTIDKRFAELTGAPEGATYEKFVGGIALGRAETPDDVAGFVSYLAGPDSDYMTGQAGLIDGGLVYR</sequence>
<evidence type="ECO:0000256" key="1">
    <source>
        <dbReference type="ARBA" id="ARBA00006484"/>
    </source>
</evidence>
<dbReference type="Gene3D" id="3.40.50.720">
    <property type="entry name" value="NAD(P)-binding Rossmann-like Domain"/>
    <property type="match status" value="1"/>
</dbReference>
<dbReference type="AlphaFoldDB" id="A0A6G9CMA3"/>
<comment type="catalytic activity">
    <reaction evidence="8">
        <text>(S)-acetoin + NAD(+) = diacetyl + NADH + H(+)</text>
        <dbReference type="Rhea" id="RHEA:27286"/>
        <dbReference type="ChEBI" id="CHEBI:15378"/>
        <dbReference type="ChEBI" id="CHEBI:15687"/>
        <dbReference type="ChEBI" id="CHEBI:16583"/>
        <dbReference type="ChEBI" id="CHEBI:57540"/>
        <dbReference type="ChEBI" id="CHEBI:57945"/>
        <dbReference type="EC" id="1.1.1.304"/>
    </reaction>
</comment>
<feature type="binding site" evidence="10">
    <location>
        <begin position="126"/>
        <end position="127"/>
    </location>
    <ligand>
        <name>NAD(+)</name>
        <dbReference type="ChEBI" id="CHEBI:57540"/>
    </ligand>
</feature>
<dbReference type="PRINTS" id="PR00081">
    <property type="entry name" value="GDHRDH"/>
</dbReference>